<dbReference type="EMBL" id="JAHRIO010002975">
    <property type="protein sequence ID" value="MEQ2159667.1"/>
    <property type="molecule type" value="Genomic_DNA"/>
</dbReference>
<evidence type="ECO:0000256" key="1">
    <source>
        <dbReference type="SAM" id="MobiDB-lite"/>
    </source>
</evidence>
<sequence>MFNLQLSPGFSLKYEKPFAASRNPPNKQIWIKTSSFRLFPLAFTLLWFGVAPSRCRIPSGDIACSAASSIGFPPSSCLPKPPQNQNKDEPGASVIPGKEL</sequence>
<evidence type="ECO:0000313" key="3">
    <source>
        <dbReference type="Proteomes" id="UP001476798"/>
    </source>
</evidence>
<comment type="caution">
    <text evidence="2">The sequence shown here is derived from an EMBL/GenBank/DDBJ whole genome shotgun (WGS) entry which is preliminary data.</text>
</comment>
<proteinExistence type="predicted"/>
<feature type="region of interest" description="Disordered" evidence="1">
    <location>
        <begin position="77"/>
        <end position="100"/>
    </location>
</feature>
<dbReference type="Proteomes" id="UP001476798">
    <property type="component" value="Unassembled WGS sequence"/>
</dbReference>
<evidence type="ECO:0000313" key="2">
    <source>
        <dbReference type="EMBL" id="MEQ2159667.1"/>
    </source>
</evidence>
<gene>
    <name evidence="2" type="ORF">GOODEAATRI_025378</name>
</gene>
<protein>
    <submittedName>
        <fullName evidence="2">Uncharacterized protein</fullName>
    </submittedName>
</protein>
<reference evidence="2 3" key="1">
    <citation type="submission" date="2021-06" db="EMBL/GenBank/DDBJ databases">
        <authorList>
            <person name="Palmer J.M."/>
        </authorList>
    </citation>
    <scope>NUCLEOTIDE SEQUENCE [LARGE SCALE GENOMIC DNA]</scope>
    <source>
        <strain evidence="2 3">GA_2019</strain>
        <tissue evidence="2">Muscle</tissue>
    </source>
</reference>
<keyword evidence="3" id="KW-1185">Reference proteome</keyword>
<accession>A0ABV0MKT4</accession>
<name>A0ABV0MKT4_9TELE</name>
<organism evidence="2 3">
    <name type="scientific">Goodea atripinnis</name>
    <dbReference type="NCBI Taxonomy" id="208336"/>
    <lineage>
        <taxon>Eukaryota</taxon>
        <taxon>Metazoa</taxon>
        <taxon>Chordata</taxon>
        <taxon>Craniata</taxon>
        <taxon>Vertebrata</taxon>
        <taxon>Euteleostomi</taxon>
        <taxon>Actinopterygii</taxon>
        <taxon>Neopterygii</taxon>
        <taxon>Teleostei</taxon>
        <taxon>Neoteleostei</taxon>
        <taxon>Acanthomorphata</taxon>
        <taxon>Ovalentaria</taxon>
        <taxon>Atherinomorphae</taxon>
        <taxon>Cyprinodontiformes</taxon>
        <taxon>Goodeidae</taxon>
        <taxon>Goodea</taxon>
    </lineage>
</organism>